<evidence type="ECO:0000313" key="2">
    <source>
        <dbReference type="Proteomes" id="UP000051686"/>
    </source>
</evidence>
<name>A0A0R1M8G4_9LACO</name>
<dbReference type="Gene3D" id="3.40.50.10710">
    <property type="entry name" value="Metallo-hydrolase/oxidoreductase"/>
    <property type="match status" value="1"/>
</dbReference>
<comment type="caution">
    <text evidence="1">The sequence shown here is derived from an EMBL/GenBank/DDBJ whole genome shotgun (WGS) entry which is preliminary data.</text>
</comment>
<dbReference type="STRING" id="1423777.FD46_GL001329"/>
<dbReference type="Proteomes" id="UP000051686">
    <property type="component" value="Unassembled WGS sequence"/>
</dbReference>
<accession>A0A0R1M8G4</accession>
<keyword evidence="2" id="KW-1185">Reference proteome</keyword>
<evidence type="ECO:0000313" key="1">
    <source>
        <dbReference type="EMBL" id="KRL04209.1"/>
    </source>
</evidence>
<dbReference type="AlphaFoldDB" id="A0A0R1M8G4"/>
<reference evidence="1 2" key="1">
    <citation type="journal article" date="2015" name="Genome Announc.">
        <title>Expanding the biotechnology potential of lactobacilli through comparative genomics of 213 strains and associated genera.</title>
        <authorList>
            <person name="Sun Z."/>
            <person name="Harris H.M."/>
            <person name="McCann A."/>
            <person name="Guo C."/>
            <person name="Argimon S."/>
            <person name="Zhang W."/>
            <person name="Yang X."/>
            <person name="Jeffery I.B."/>
            <person name="Cooney J.C."/>
            <person name="Kagawa T.F."/>
            <person name="Liu W."/>
            <person name="Song Y."/>
            <person name="Salvetti E."/>
            <person name="Wrobel A."/>
            <person name="Rasinkangas P."/>
            <person name="Parkhill J."/>
            <person name="Rea M.C."/>
            <person name="O'Sullivan O."/>
            <person name="Ritari J."/>
            <person name="Douillard F.P."/>
            <person name="Paul Ross R."/>
            <person name="Yang R."/>
            <person name="Briner A.E."/>
            <person name="Felis G.E."/>
            <person name="de Vos W.M."/>
            <person name="Barrangou R."/>
            <person name="Klaenhammer T.R."/>
            <person name="Caufield P.W."/>
            <person name="Cui Y."/>
            <person name="Zhang H."/>
            <person name="O'Toole P.W."/>
        </authorList>
    </citation>
    <scope>NUCLEOTIDE SEQUENCE [LARGE SCALE GENOMIC DNA]</scope>
    <source>
        <strain evidence="1 2">DSM 19972</strain>
    </source>
</reference>
<protein>
    <submittedName>
        <fullName evidence="1">Uncharacterized protein</fullName>
    </submittedName>
</protein>
<sequence>MLIDETGNLTKKNTDELIFKDGADFLQVDVRKKKICRQCLLTYFSSANLRALYQASPCEIFYVGFDFFVLLQKMQRFGLIPQLNAKLKIIPEGYPQQFKKLQISVYKNDDTIYGSLSLIIKHKKTNTLYCNFFTQNGMHKKRVKNWKKAAKQLPIANLIIGSEMLISPSAQLPASEVGLQKHFRKVLERLQPDQMTKIVLSPWNPERLYHFNEIANGYDITIIWQPSFSHLLHYFYPHETFTTTKIKKRPEKMIFQADLAKSKKGQTFSYTDQALQNNLMLWKNYSWTDKNNFNRLGSPENKELCRRLKLELQPQRFIFFPVKNVSEGID</sequence>
<dbReference type="OrthoDB" id="2274407at2"/>
<dbReference type="EMBL" id="AZEH01000039">
    <property type="protein sequence ID" value="KRL04209.1"/>
    <property type="molecule type" value="Genomic_DNA"/>
</dbReference>
<organism evidence="1 2">
    <name type="scientific">Liquorilactobacillus oeni DSM 19972</name>
    <dbReference type="NCBI Taxonomy" id="1423777"/>
    <lineage>
        <taxon>Bacteria</taxon>
        <taxon>Bacillati</taxon>
        <taxon>Bacillota</taxon>
        <taxon>Bacilli</taxon>
        <taxon>Lactobacillales</taxon>
        <taxon>Lactobacillaceae</taxon>
        <taxon>Liquorilactobacillus</taxon>
    </lineage>
</organism>
<dbReference type="Gene3D" id="3.60.15.10">
    <property type="entry name" value="Ribonuclease Z/Hydroxyacylglutathione hydrolase-like"/>
    <property type="match status" value="1"/>
</dbReference>
<dbReference type="InterPro" id="IPR036866">
    <property type="entry name" value="RibonucZ/Hydroxyglut_hydro"/>
</dbReference>
<gene>
    <name evidence="1" type="ORF">FD46_GL001329</name>
</gene>
<dbReference type="RefSeq" id="WP_057896193.1">
    <property type="nucleotide sequence ID" value="NZ_AZEH01000039.1"/>
</dbReference>
<proteinExistence type="predicted"/>
<dbReference type="PATRIC" id="fig|1423777.3.peg.1374"/>
<dbReference type="InterPro" id="IPR042173">
    <property type="entry name" value="RNase_J_2"/>
</dbReference>